<feature type="transmembrane region" description="Helical" evidence="8">
    <location>
        <begin position="63"/>
        <end position="85"/>
    </location>
</feature>
<sequence>MIDLEVPRSAASRVTFGTKAEPKAFRDHEAPDAVHIWAAAPLGSIAPRPDPVVESREVTSDGFFTFATYHQLMAGAGAIVILAFWLPRLLSREEPTAAPLMILLGAMASFALPTFTNPVDPRLTPRIWEIVSELAVIIALFGAGMRIDRLGPLQKWWPTIRLLAIAMPLTIAMTALLGTLLSGLTFAGALLLGAVLAPTDPVLAADVQVGPPHEGRENAVRFTLTTEAGLNDGLAFPFVYLAIAVALQGPDPGAWLADWLTVDLGYRIGVGVLMGWVGARLLGHVLFSVPRGALLADTGSGVIALAGIMLCYGTTELAEGYGFIAVAVLGMRLRRIEEGHRYHGRLHDFSAALEEALTALLLVALGTTLPAVFQALSLGEIALAILFLMLVRPLSGLIALLGSDMTASERGVTALYGVRGIGSIYYLSYAQSHVDFLNEDLLWAIVALVILLSTVVHGFTVPWAMRKVDDDR</sequence>
<organism evidence="10 11">
    <name type="scientific">Paracoccus spongiarum</name>
    <dbReference type="NCBI Taxonomy" id="3064387"/>
    <lineage>
        <taxon>Bacteria</taxon>
        <taxon>Pseudomonadati</taxon>
        <taxon>Pseudomonadota</taxon>
        <taxon>Alphaproteobacteria</taxon>
        <taxon>Rhodobacterales</taxon>
        <taxon>Paracoccaceae</taxon>
        <taxon>Paracoccus</taxon>
    </lineage>
</organism>
<comment type="caution">
    <text evidence="10">The sequence shown here is derived from an EMBL/GenBank/DDBJ whole genome shotgun (WGS) entry which is preliminary data.</text>
</comment>
<dbReference type="EMBL" id="JAVAMQ010000003">
    <property type="protein sequence ID" value="MDP5306249.1"/>
    <property type="molecule type" value="Genomic_DNA"/>
</dbReference>
<keyword evidence="11" id="KW-1185">Reference proteome</keyword>
<keyword evidence="5 8" id="KW-1133">Transmembrane helix</keyword>
<feature type="transmembrane region" description="Helical" evidence="8">
    <location>
        <begin position="264"/>
        <end position="282"/>
    </location>
</feature>
<keyword evidence="4 8" id="KW-0812">Transmembrane</keyword>
<feature type="transmembrane region" description="Helical" evidence="8">
    <location>
        <begin position="159"/>
        <end position="192"/>
    </location>
</feature>
<evidence type="ECO:0000313" key="11">
    <source>
        <dbReference type="Proteomes" id="UP001224997"/>
    </source>
</evidence>
<evidence type="ECO:0000256" key="4">
    <source>
        <dbReference type="ARBA" id="ARBA00022692"/>
    </source>
</evidence>
<dbReference type="Proteomes" id="UP001224997">
    <property type="component" value="Unassembled WGS sequence"/>
</dbReference>
<proteinExistence type="predicted"/>
<feature type="transmembrane region" description="Helical" evidence="8">
    <location>
        <begin position="413"/>
        <end position="429"/>
    </location>
</feature>
<dbReference type="Pfam" id="PF00999">
    <property type="entry name" value="Na_H_Exchanger"/>
    <property type="match status" value="1"/>
</dbReference>
<name>A0ABT9J8V2_9RHOB</name>
<evidence type="ECO:0000259" key="9">
    <source>
        <dbReference type="Pfam" id="PF00999"/>
    </source>
</evidence>
<keyword evidence="6" id="KW-0406">Ion transport</keyword>
<accession>A0ABT9J8V2</accession>
<protein>
    <submittedName>
        <fullName evidence="10">Cation:proton antiporter</fullName>
    </submittedName>
</protein>
<feature type="transmembrane region" description="Helical" evidence="8">
    <location>
        <begin position="97"/>
        <end position="115"/>
    </location>
</feature>
<dbReference type="RefSeq" id="WP_305962121.1">
    <property type="nucleotide sequence ID" value="NZ_JAVAMQ010000003.1"/>
</dbReference>
<keyword evidence="2" id="KW-0813">Transport</keyword>
<dbReference type="InterPro" id="IPR006153">
    <property type="entry name" value="Cation/H_exchanger_TM"/>
</dbReference>
<dbReference type="PANTHER" id="PTHR32507">
    <property type="entry name" value="NA(+)/H(+) ANTIPORTER 1"/>
    <property type="match status" value="1"/>
</dbReference>
<comment type="subcellular location">
    <subcellularLocation>
        <location evidence="1">Cell membrane</location>
        <topology evidence="1">Multi-pass membrane protein</topology>
    </subcellularLocation>
</comment>
<feature type="transmembrane region" description="Helical" evidence="8">
    <location>
        <begin position="356"/>
        <end position="375"/>
    </location>
</feature>
<feature type="transmembrane region" description="Helical" evidence="8">
    <location>
        <begin position="441"/>
        <end position="465"/>
    </location>
</feature>
<feature type="domain" description="Cation/H+ exchanger transmembrane" evidence="9">
    <location>
        <begin position="98"/>
        <end position="466"/>
    </location>
</feature>
<evidence type="ECO:0000256" key="1">
    <source>
        <dbReference type="ARBA" id="ARBA00004651"/>
    </source>
</evidence>
<gene>
    <name evidence="10" type="ORF">Q5Y72_03970</name>
</gene>
<evidence type="ECO:0000256" key="2">
    <source>
        <dbReference type="ARBA" id="ARBA00022448"/>
    </source>
</evidence>
<evidence type="ECO:0000256" key="6">
    <source>
        <dbReference type="ARBA" id="ARBA00023065"/>
    </source>
</evidence>
<feature type="transmembrane region" description="Helical" evidence="8">
    <location>
        <begin position="381"/>
        <end position="401"/>
    </location>
</feature>
<keyword evidence="3" id="KW-0050">Antiport</keyword>
<keyword evidence="7 8" id="KW-0472">Membrane</keyword>
<reference evidence="10 11" key="1">
    <citation type="submission" date="2023-08" db="EMBL/GenBank/DDBJ databases">
        <authorList>
            <person name="Park J.-S."/>
        </authorList>
    </citation>
    <scope>NUCLEOTIDE SEQUENCE [LARGE SCALE GENOMIC DNA]</scope>
    <source>
        <strain evidence="10 11">2205BS29-5</strain>
    </source>
</reference>
<evidence type="ECO:0000256" key="7">
    <source>
        <dbReference type="ARBA" id="ARBA00023136"/>
    </source>
</evidence>
<dbReference type="PANTHER" id="PTHR32507:SF8">
    <property type="entry name" value="CNH1P"/>
    <property type="match status" value="1"/>
</dbReference>
<feature type="transmembrane region" description="Helical" evidence="8">
    <location>
        <begin position="127"/>
        <end position="147"/>
    </location>
</feature>
<evidence type="ECO:0000313" key="10">
    <source>
        <dbReference type="EMBL" id="MDP5306249.1"/>
    </source>
</evidence>
<evidence type="ECO:0000256" key="5">
    <source>
        <dbReference type="ARBA" id="ARBA00022989"/>
    </source>
</evidence>
<evidence type="ECO:0000256" key="3">
    <source>
        <dbReference type="ARBA" id="ARBA00022449"/>
    </source>
</evidence>
<evidence type="ECO:0000256" key="8">
    <source>
        <dbReference type="SAM" id="Phobius"/>
    </source>
</evidence>